<dbReference type="InterPro" id="IPR016024">
    <property type="entry name" value="ARM-type_fold"/>
</dbReference>
<proteinExistence type="predicted"/>
<evidence type="ECO:0000256" key="1">
    <source>
        <dbReference type="ARBA" id="ARBA00045876"/>
    </source>
</evidence>
<reference evidence="4" key="1">
    <citation type="journal article" date="2019" name="Int. J. Syst. Evol. Microbiol.">
        <title>The Global Catalogue of Microorganisms (GCM) 10K type strain sequencing project: providing services to taxonomists for standard genome sequencing and annotation.</title>
        <authorList>
            <consortium name="The Broad Institute Genomics Platform"/>
            <consortium name="The Broad Institute Genome Sequencing Center for Infectious Disease"/>
            <person name="Wu L."/>
            <person name="Ma J."/>
        </authorList>
    </citation>
    <scope>NUCLEOTIDE SEQUENCE [LARGE SCALE GENOMIC DNA]</scope>
    <source>
        <strain evidence="4">CECT 8472</strain>
    </source>
</reference>
<dbReference type="EMBL" id="JBHSCW010000001">
    <property type="protein sequence ID" value="MFC4350342.1"/>
    <property type="molecule type" value="Genomic_DNA"/>
</dbReference>
<feature type="transmembrane region" description="Helical" evidence="2">
    <location>
        <begin position="6"/>
        <end position="31"/>
    </location>
</feature>
<sequence>MGFLQILWVVSLALSTLALAAMLSLVLRRLLIQRLEARRRRIRKDLLQDVFSYLEGNLAAQEMGQRAAAGRSVLTELIHELAQLVRGNELARLMALFEDLGLSERILHDLKHGDRHRRLLAAKNLGHAETDKGLQALREALEDSDPDVRLAAVSSLTELGAAPSLELLIDKLKIGSSEQSRALLQIFQGLAETRCEEMTACLEKEDTDEVTRILILDALGKSGQYQAVPHIMQATSSPSLEVRAAALRALADLQHPAASRAVLQALSDADWEVRTQAASCAGRLGLNQALEPLAALLDDSNWWTRYRAAEALHALGKQGRHRLSEAANNGEERARRIASMILAEKAVP</sequence>
<keyword evidence="4" id="KW-1185">Reference proteome</keyword>
<dbReference type="Pfam" id="PF13646">
    <property type="entry name" value="HEAT_2"/>
    <property type="match status" value="3"/>
</dbReference>
<dbReference type="Gene3D" id="1.25.10.10">
    <property type="entry name" value="Leucine-rich Repeat Variant"/>
    <property type="match status" value="2"/>
</dbReference>
<dbReference type="InterPro" id="IPR011989">
    <property type="entry name" value="ARM-like"/>
</dbReference>
<dbReference type="InterPro" id="IPR021133">
    <property type="entry name" value="HEAT_type_2"/>
</dbReference>
<dbReference type="PANTHER" id="PTHR12697">
    <property type="entry name" value="PBS LYASE HEAT-LIKE PROTEIN"/>
    <property type="match status" value="1"/>
</dbReference>
<dbReference type="RefSeq" id="WP_382420681.1">
    <property type="nucleotide sequence ID" value="NZ_JBHSCW010000001.1"/>
</dbReference>
<comment type="function">
    <text evidence="1">Catalyzes the hydroxylation of the N(6)-(4-aminobutyl)-L-lysine intermediate produced by deoxyhypusine synthase/DHPS on a critical lysine of the eukaryotic translation initiation factor 5A/eIF-5A. This is the second step of the post-translational modification of that lysine into an unusual amino acid residue named hypusine. Hypusination is unique to mature eIF-5A factor and is essential for its function.</text>
</comment>
<dbReference type="InterPro" id="IPR004155">
    <property type="entry name" value="PBS_lyase_HEAT"/>
</dbReference>
<keyword evidence="2" id="KW-0472">Membrane</keyword>
<dbReference type="Proteomes" id="UP001595799">
    <property type="component" value="Unassembled WGS sequence"/>
</dbReference>
<gene>
    <name evidence="3" type="ORF">ACFOW6_02170</name>
</gene>
<evidence type="ECO:0000256" key="2">
    <source>
        <dbReference type="SAM" id="Phobius"/>
    </source>
</evidence>
<keyword evidence="2" id="KW-0812">Transmembrane</keyword>
<evidence type="ECO:0000313" key="4">
    <source>
        <dbReference type="Proteomes" id="UP001595799"/>
    </source>
</evidence>
<dbReference type="SMART" id="SM00567">
    <property type="entry name" value="EZ_HEAT"/>
    <property type="match status" value="6"/>
</dbReference>
<organism evidence="3 4">
    <name type="scientific">Fodinicurvata halophila</name>
    <dbReference type="NCBI Taxonomy" id="1419723"/>
    <lineage>
        <taxon>Bacteria</taxon>
        <taxon>Pseudomonadati</taxon>
        <taxon>Pseudomonadota</taxon>
        <taxon>Alphaproteobacteria</taxon>
        <taxon>Rhodospirillales</taxon>
        <taxon>Rhodovibrionaceae</taxon>
        <taxon>Fodinicurvata</taxon>
    </lineage>
</organism>
<keyword evidence="2" id="KW-1133">Transmembrane helix</keyword>
<comment type="caution">
    <text evidence="3">The sequence shown here is derived from an EMBL/GenBank/DDBJ whole genome shotgun (WGS) entry which is preliminary data.</text>
</comment>
<dbReference type="SUPFAM" id="SSF48371">
    <property type="entry name" value="ARM repeat"/>
    <property type="match status" value="1"/>
</dbReference>
<name>A0ABV8UGE3_9PROT</name>
<dbReference type="PROSITE" id="PS50077">
    <property type="entry name" value="HEAT_REPEAT"/>
    <property type="match status" value="1"/>
</dbReference>
<dbReference type="PANTHER" id="PTHR12697:SF5">
    <property type="entry name" value="DEOXYHYPUSINE HYDROXYLASE"/>
    <property type="match status" value="1"/>
</dbReference>
<protein>
    <submittedName>
        <fullName evidence="3">HEAT repeat domain-containing protein</fullName>
    </submittedName>
</protein>
<evidence type="ECO:0000313" key="3">
    <source>
        <dbReference type="EMBL" id="MFC4350342.1"/>
    </source>
</evidence>
<accession>A0ABV8UGE3</accession>